<dbReference type="EMBL" id="BAAANY010000009">
    <property type="protein sequence ID" value="GAA1675455.1"/>
    <property type="molecule type" value="Genomic_DNA"/>
</dbReference>
<reference evidence="1 2" key="1">
    <citation type="journal article" date="2019" name="Int. J. Syst. Evol. Microbiol.">
        <title>The Global Catalogue of Microorganisms (GCM) 10K type strain sequencing project: providing services to taxonomists for standard genome sequencing and annotation.</title>
        <authorList>
            <consortium name="The Broad Institute Genomics Platform"/>
            <consortium name="The Broad Institute Genome Sequencing Center for Infectious Disease"/>
            <person name="Wu L."/>
            <person name="Ma J."/>
        </authorList>
    </citation>
    <scope>NUCLEOTIDE SEQUENCE [LARGE SCALE GENOMIC DNA]</scope>
    <source>
        <strain evidence="1 2">JCM 14718</strain>
    </source>
</reference>
<dbReference type="Proteomes" id="UP001500618">
    <property type="component" value="Unassembled WGS sequence"/>
</dbReference>
<organism evidence="1 2">
    <name type="scientific">Fodinicola feengrottensis</name>
    <dbReference type="NCBI Taxonomy" id="435914"/>
    <lineage>
        <taxon>Bacteria</taxon>
        <taxon>Bacillati</taxon>
        <taxon>Actinomycetota</taxon>
        <taxon>Actinomycetes</taxon>
        <taxon>Mycobacteriales</taxon>
        <taxon>Fodinicola</taxon>
    </lineage>
</organism>
<evidence type="ECO:0000313" key="1">
    <source>
        <dbReference type="EMBL" id="GAA1675455.1"/>
    </source>
</evidence>
<gene>
    <name evidence="1" type="ORF">GCM10009765_25950</name>
</gene>
<sequence>MTAYVQDDLASINADELLAEATQFTLRALPADHPASDFHAVVVSARGHGLWAVYSRGSVITRDGRWMFDRQTAVRIGRELLPEIRASYDRSHPAL</sequence>
<evidence type="ECO:0000313" key="2">
    <source>
        <dbReference type="Proteomes" id="UP001500618"/>
    </source>
</evidence>
<name>A0ABN2GR26_9ACTN</name>
<evidence type="ECO:0008006" key="3">
    <source>
        <dbReference type="Google" id="ProtNLM"/>
    </source>
</evidence>
<protein>
    <recommendedName>
        <fullName evidence="3">NERD domain-containing protein</fullName>
    </recommendedName>
</protein>
<accession>A0ABN2GR26</accession>
<proteinExistence type="predicted"/>
<comment type="caution">
    <text evidence="1">The sequence shown here is derived from an EMBL/GenBank/DDBJ whole genome shotgun (WGS) entry which is preliminary data.</text>
</comment>
<dbReference type="RefSeq" id="WP_344310171.1">
    <property type="nucleotide sequence ID" value="NZ_BAAANY010000009.1"/>
</dbReference>
<keyword evidence="2" id="KW-1185">Reference proteome</keyword>